<dbReference type="AlphaFoldDB" id="A0A8J3W6W8"/>
<dbReference type="InterPro" id="IPR036291">
    <property type="entry name" value="NAD(P)-bd_dom_sf"/>
</dbReference>
<keyword evidence="3" id="KW-1185">Reference proteome</keyword>
<evidence type="ECO:0000313" key="2">
    <source>
        <dbReference type="EMBL" id="GIH78227.1"/>
    </source>
</evidence>
<dbReference type="CDD" id="cd05269">
    <property type="entry name" value="TMR_SDR_a"/>
    <property type="match status" value="1"/>
</dbReference>
<feature type="domain" description="NAD(P)-binding" evidence="1">
    <location>
        <begin position="7"/>
        <end position="183"/>
    </location>
</feature>
<protein>
    <submittedName>
        <fullName evidence="2">NAD(P)-dependent oxidoreductase</fullName>
    </submittedName>
</protein>
<dbReference type="PANTHER" id="PTHR47129:SF1">
    <property type="entry name" value="NMRA-LIKE DOMAIN-CONTAINING PROTEIN"/>
    <property type="match status" value="1"/>
</dbReference>
<dbReference type="InterPro" id="IPR016040">
    <property type="entry name" value="NAD(P)-bd_dom"/>
</dbReference>
<dbReference type="EMBL" id="BOOH01000038">
    <property type="protein sequence ID" value="GIH78227.1"/>
    <property type="molecule type" value="Genomic_DNA"/>
</dbReference>
<evidence type="ECO:0000259" key="1">
    <source>
        <dbReference type="Pfam" id="PF13460"/>
    </source>
</evidence>
<dbReference type="Gene3D" id="3.40.50.720">
    <property type="entry name" value="NAD(P)-binding Rossmann-like Domain"/>
    <property type="match status" value="1"/>
</dbReference>
<dbReference type="PANTHER" id="PTHR47129">
    <property type="entry name" value="QUINONE OXIDOREDUCTASE 2"/>
    <property type="match status" value="1"/>
</dbReference>
<proteinExistence type="predicted"/>
<name>A0A8J3W6W8_9ACTN</name>
<dbReference type="Pfam" id="PF13460">
    <property type="entry name" value="NAD_binding_10"/>
    <property type="match status" value="1"/>
</dbReference>
<dbReference type="SUPFAM" id="SSF51735">
    <property type="entry name" value="NAD(P)-binding Rossmann-fold domains"/>
    <property type="match status" value="1"/>
</dbReference>
<sequence length="283" mass="30033">MTIAITGASGQLGRLTIDELLTAGTPADQIVAIVRNPAKVTDLAERGVVVRQADYNEPAAWPTALQGVDQLLLISISGPGASTAHRNVTDAAVQVQVGRIAYTSIVNADWSSHPLAPEHWKTEQLVAASGIPYVIFRNAWYHEVYTYRLPDYLTNGEVVSATGEGRISGAARADFAAATAAVLLSEDTESKTYEFGGNPSFTLAELAHEISAVTGKTIKHRDVTAEELTAELEAAGVHPMLIEFGAAGDISISKGEMETDSDALVRLIGRAPITLAETIRQAL</sequence>
<dbReference type="Gene3D" id="3.90.25.10">
    <property type="entry name" value="UDP-galactose 4-epimerase, domain 1"/>
    <property type="match status" value="1"/>
</dbReference>
<comment type="caution">
    <text evidence="2">The sequence shown here is derived from an EMBL/GenBank/DDBJ whole genome shotgun (WGS) entry which is preliminary data.</text>
</comment>
<dbReference type="Proteomes" id="UP000616724">
    <property type="component" value="Unassembled WGS sequence"/>
</dbReference>
<organism evidence="2 3">
    <name type="scientific">Planobispora longispora</name>
    <dbReference type="NCBI Taxonomy" id="28887"/>
    <lineage>
        <taxon>Bacteria</taxon>
        <taxon>Bacillati</taxon>
        <taxon>Actinomycetota</taxon>
        <taxon>Actinomycetes</taxon>
        <taxon>Streptosporangiales</taxon>
        <taxon>Streptosporangiaceae</taxon>
        <taxon>Planobispora</taxon>
    </lineage>
</organism>
<dbReference type="InterPro" id="IPR052718">
    <property type="entry name" value="NmrA-type_oxidoreductase"/>
</dbReference>
<gene>
    <name evidence="2" type="ORF">Plo01_46560</name>
</gene>
<accession>A0A8J3W6W8</accession>
<reference evidence="2 3" key="1">
    <citation type="submission" date="2021-01" db="EMBL/GenBank/DDBJ databases">
        <title>Whole genome shotgun sequence of Planobispora longispora NBRC 13918.</title>
        <authorList>
            <person name="Komaki H."/>
            <person name="Tamura T."/>
        </authorList>
    </citation>
    <scope>NUCLEOTIDE SEQUENCE [LARGE SCALE GENOMIC DNA]</scope>
    <source>
        <strain evidence="2 3">NBRC 13918</strain>
    </source>
</reference>
<evidence type="ECO:0000313" key="3">
    <source>
        <dbReference type="Proteomes" id="UP000616724"/>
    </source>
</evidence>
<dbReference type="RefSeq" id="WP_203892753.1">
    <property type="nucleotide sequence ID" value="NZ_BOOH01000038.1"/>
</dbReference>